<comment type="catalytic activity">
    <reaction evidence="4">
        <text>a 2'-deoxyadenosine in DNA + S-adenosyl-L-methionine = an N(6)-methyl-2'-deoxyadenosine in DNA + S-adenosyl-L-homocysteine + H(+)</text>
        <dbReference type="Rhea" id="RHEA:15197"/>
        <dbReference type="Rhea" id="RHEA-COMP:12418"/>
        <dbReference type="Rhea" id="RHEA-COMP:12419"/>
        <dbReference type="ChEBI" id="CHEBI:15378"/>
        <dbReference type="ChEBI" id="CHEBI:57856"/>
        <dbReference type="ChEBI" id="CHEBI:59789"/>
        <dbReference type="ChEBI" id="CHEBI:90615"/>
        <dbReference type="ChEBI" id="CHEBI:90616"/>
        <dbReference type="EC" id="2.1.1.72"/>
    </reaction>
</comment>
<evidence type="ECO:0000256" key="4">
    <source>
        <dbReference type="ARBA" id="ARBA00047942"/>
    </source>
</evidence>
<dbReference type="GO" id="GO:0009007">
    <property type="term" value="F:site-specific DNA-methyltransferase (adenine-specific) activity"/>
    <property type="evidence" value="ECO:0007669"/>
    <property type="project" value="UniProtKB-EC"/>
</dbReference>
<dbReference type="PANTHER" id="PTHR33841:SF1">
    <property type="entry name" value="DNA METHYLTRANSFERASE A"/>
    <property type="match status" value="1"/>
</dbReference>
<sequence>MNTAKLKSYAPQARRDFIAAVQARANQLGLSAQGGKLDIAASEKTGDIVVIAGQAWPAKVQQQRERLIARINQDGFAHTIEAVAYTWFNRFAALRYMEIHDYLEHGYRALSSREGGLPEILAHATELVAALPGLNAARIADLKLAGNKDGELYRLLLVAQCNALSRAMPFLFEPIDDESELLLPDNLIRTDSLIRSLVDEIPESDWANIEIIGWLYQFYISEKKDQVIGKVVASEDIPAATQLFTPNWIVKYMVQNS</sequence>
<dbReference type="SUPFAM" id="SSF53335">
    <property type="entry name" value="S-adenosyl-L-methionine-dependent methyltransferases"/>
    <property type="match status" value="1"/>
</dbReference>
<reference evidence="5 6" key="1">
    <citation type="submission" date="2017-09" db="EMBL/GenBank/DDBJ databases">
        <title>Metagenomic Analysis Reveals Denitrifying Candidatus Accumulibacter and Flanking Population as a Source of N2O.</title>
        <authorList>
            <person name="Gao H."/>
            <person name="Mao Y."/>
            <person name="Zhao X."/>
            <person name="Liu W.-T."/>
            <person name="Zhang T."/>
            <person name="Wells G."/>
        </authorList>
    </citation>
    <scope>NUCLEOTIDE SEQUENCE [LARGE SCALE GENOMIC DNA]</scope>
    <source>
        <strain evidence="5">CANDO_2_IC</strain>
    </source>
</reference>
<evidence type="ECO:0000256" key="2">
    <source>
        <dbReference type="ARBA" id="ARBA00022603"/>
    </source>
</evidence>
<evidence type="ECO:0000256" key="1">
    <source>
        <dbReference type="ARBA" id="ARBA00011900"/>
    </source>
</evidence>
<evidence type="ECO:0000313" key="6">
    <source>
        <dbReference type="Proteomes" id="UP000342300"/>
    </source>
</evidence>
<keyword evidence="2 5" id="KW-0489">Methyltransferase</keyword>
<dbReference type="EMBL" id="PDHS01000190">
    <property type="protein sequence ID" value="MQM30573.1"/>
    <property type="molecule type" value="Genomic_DNA"/>
</dbReference>
<proteinExistence type="predicted"/>
<dbReference type="EC" id="2.1.1.72" evidence="1"/>
<dbReference type="PANTHER" id="PTHR33841">
    <property type="entry name" value="DNA METHYLTRANSFERASE YEEA-RELATED"/>
    <property type="match status" value="1"/>
</dbReference>
<evidence type="ECO:0000313" key="5">
    <source>
        <dbReference type="EMBL" id="MQM30573.1"/>
    </source>
</evidence>
<feature type="non-terminal residue" evidence="5">
    <location>
        <position position="257"/>
    </location>
</feature>
<name>A0A6A7RSL5_9PROT</name>
<protein>
    <recommendedName>
        <fullName evidence="1">site-specific DNA-methyltransferase (adenine-specific)</fullName>
        <ecNumber evidence="1">2.1.1.72</ecNumber>
    </recommendedName>
</protein>
<comment type="caution">
    <text evidence="5">The sequence shown here is derived from an EMBL/GenBank/DDBJ whole genome shotgun (WGS) entry which is preliminary data.</text>
</comment>
<dbReference type="InterPro" id="IPR029063">
    <property type="entry name" value="SAM-dependent_MTases_sf"/>
</dbReference>
<evidence type="ECO:0000256" key="3">
    <source>
        <dbReference type="ARBA" id="ARBA00022679"/>
    </source>
</evidence>
<dbReference type="Proteomes" id="UP000342300">
    <property type="component" value="Unassembled WGS sequence"/>
</dbReference>
<organism evidence="5 6">
    <name type="scientific">Candidatus Accumulibacter phosphatis</name>
    <dbReference type="NCBI Taxonomy" id="327160"/>
    <lineage>
        <taxon>Bacteria</taxon>
        <taxon>Pseudomonadati</taxon>
        <taxon>Pseudomonadota</taxon>
        <taxon>Betaproteobacteria</taxon>
        <taxon>Candidatus Accumulibacter</taxon>
    </lineage>
</organism>
<dbReference type="GO" id="GO:0032259">
    <property type="term" value="P:methylation"/>
    <property type="evidence" value="ECO:0007669"/>
    <property type="project" value="UniProtKB-KW"/>
</dbReference>
<dbReference type="AlphaFoldDB" id="A0A6A7RSL5"/>
<gene>
    <name evidence="5" type="ORF">CRU78_08570</name>
</gene>
<dbReference type="InterPro" id="IPR050953">
    <property type="entry name" value="N4_N6_ade-DNA_methylase"/>
</dbReference>
<keyword evidence="3 5" id="KW-0808">Transferase</keyword>
<accession>A0A6A7RSL5</accession>